<evidence type="ECO:0000256" key="1">
    <source>
        <dbReference type="ARBA" id="ARBA00006723"/>
    </source>
</evidence>
<dbReference type="EC" id="5.3.2.-" evidence="4"/>
<reference evidence="6 7" key="1">
    <citation type="submission" date="2017-04" db="EMBL/GenBank/DDBJ databases">
        <authorList>
            <person name="Afonso C.L."/>
            <person name="Miller P.J."/>
            <person name="Scott M.A."/>
            <person name="Spackman E."/>
            <person name="Goraichik I."/>
            <person name="Dimitrov K.M."/>
            <person name="Suarez D.L."/>
            <person name="Swayne D.E."/>
        </authorList>
    </citation>
    <scope>NUCLEOTIDE SEQUENCE [LARGE SCALE GENOMIC DNA]</scope>
    <source>
        <strain evidence="6 7">KR-140</strain>
    </source>
</reference>
<evidence type="ECO:0000313" key="7">
    <source>
        <dbReference type="Proteomes" id="UP000192582"/>
    </source>
</evidence>
<feature type="domain" description="4-oxalocrotonate tautomerase-like" evidence="5">
    <location>
        <begin position="2"/>
        <end position="62"/>
    </location>
</feature>
<comment type="similarity">
    <text evidence="1 4">Belongs to the 4-oxalocrotonate tautomerase family.</text>
</comment>
<dbReference type="Proteomes" id="UP000192582">
    <property type="component" value="Unassembled WGS sequence"/>
</dbReference>
<organism evidence="6 7">
    <name type="scientific">Deinococcus hopiensis KR-140</name>
    <dbReference type="NCBI Taxonomy" id="695939"/>
    <lineage>
        <taxon>Bacteria</taxon>
        <taxon>Thermotogati</taxon>
        <taxon>Deinococcota</taxon>
        <taxon>Deinococci</taxon>
        <taxon>Deinococcales</taxon>
        <taxon>Deinococcaceae</taxon>
        <taxon>Deinococcus</taxon>
    </lineage>
</organism>
<gene>
    <name evidence="6" type="ORF">SAMN00790413_03701</name>
</gene>
<accession>A0A1W1UYH1</accession>
<dbReference type="OrthoDB" id="9799841at2"/>
<dbReference type="InterPro" id="IPR018191">
    <property type="entry name" value="4-OT"/>
</dbReference>
<name>A0A1W1UYH1_9DEIO</name>
<proteinExistence type="inferred from homology"/>
<dbReference type="Pfam" id="PF01361">
    <property type="entry name" value="Tautomerase"/>
    <property type="match status" value="1"/>
</dbReference>
<dbReference type="NCBIfam" id="TIGR00013">
    <property type="entry name" value="taut"/>
    <property type="match status" value="1"/>
</dbReference>
<dbReference type="RefSeq" id="WP_084047588.1">
    <property type="nucleotide sequence ID" value="NZ_FWWU01000008.1"/>
</dbReference>
<evidence type="ECO:0000313" key="6">
    <source>
        <dbReference type="EMBL" id="SMB86138.1"/>
    </source>
</evidence>
<sequence>MPYVKVEITRDGTTQAQKEALIQAITDALSDILGKDPEKTFVTIAEINLTDWGIGGQSIAARRTPS</sequence>
<keyword evidence="7" id="KW-1185">Reference proteome</keyword>
<dbReference type="AlphaFoldDB" id="A0A1W1UYH1"/>
<dbReference type="InterPro" id="IPR014347">
    <property type="entry name" value="Tautomerase/MIF_sf"/>
</dbReference>
<dbReference type="GO" id="GO:0016853">
    <property type="term" value="F:isomerase activity"/>
    <property type="evidence" value="ECO:0007669"/>
    <property type="project" value="UniProtKB-UniRule"/>
</dbReference>
<dbReference type="PANTHER" id="PTHR35530:SF1">
    <property type="entry name" value="2-HYDROXYMUCONATE TAUTOMERASE"/>
    <property type="match status" value="1"/>
</dbReference>
<evidence type="ECO:0000259" key="5">
    <source>
        <dbReference type="Pfam" id="PF01361"/>
    </source>
</evidence>
<dbReference type="PANTHER" id="PTHR35530">
    <property type="entry name" value="TAUTOMERASE-RELATED"/>
    <property type="match status" value="1"/>
</dbReference>
<protein>
    <recommendedName>
        <fullName evidence="4">Tautomerase</fullName>
        <ecNumber evidence="4">5.3.2.-</ecNumber>
    </recommendedName>
</protein>
<evidence type="ECO:0000256" key="2">
    <source>
        <dbReference type="ARBA" id="ARBA00023235"/>
    </source>
</evidence>
<evidence type="ECO:0000256" key="4">
    <source>
        <dbReference type="RuleBase" id="RU362032"/>
    </source>
</evidence>
<dbReference type="Gene3D" id="3.30.429.10">
    <property type="entry name" value="Macrophage Migration Inhibitory Factor"/>
    <property type="match status" value="1"/>
</dbReference>
<keyword evidence="2 4" id="KW-0413">Isomerase</keyword>
<dbReference type="InterPro" id="IPR004370">
    <property type="entry name" value="4-OT-like_dom"/>
</dbReference>
<dbReference type="EMBL" id="FWWU01000008">
    <property type="protein sequence ID" value="SMB86138.1"/>
    <property type="molecule type" value="Genomic_DNA"/>
</dbReference>
<feature type="active site" description="Proton acceptor; via imino nitrogen" evidence="3">
    <location>
        <position position="2"/>
    </location>
</feature>
<dbReference type="SUPFAM" id="SSF55331">
    <property type="entry name" value="Tautomerase/MIF"/>
    <property type="match status" value="1"/>
</dbReference>
<evidence type="ECO:0000256" key="3">
    <source>
        <dbReference type="PIRSR" id="PIRSR618191-1"/>
    </source>
</evidence>
<dbReference type="STRING" id="695939.SAMN00790413_03701"/>